<dbReference type="InterPro" id="IPR000008">
    <property type="entry name" value="C2_dom"/>
</dbReference>
<dbReference type="PANTHER" id="PTHR10774:SF190">
    <property type="entry name" value="C2 CALCIUM_LIPID-BINDING ENDONUCLEASE_EXONUCLEASE_PHOSPHATASE-RELATED"/>
    <property type="match status" value="1"/>
</dbReference>
<dbReference type="Pfam" id="PF00168">
    <property type="entry name" value="C2"/>
    <property type="match status" value="1"/>
</dbReference>
<evidence type="ECO:0000256" key="7">
    <source>
        <dbReference type="SAM" id="Phobius"/>
    </source>
</evidence>
<dbReference type="GO" id="GO:0006869">
    <property type="term" value="P:lipid transport"/>
    <property type="evidence" value="ECO:0007669"/>
    <property type="project" value="UniProtKB-KW"/>
</dbReference>
<dbReference type="SUPFAM" id="SSF49562">
    <property type="entry name" value="C2 domain (Calcium/lipid-binding domain, CaLB)"/>
    <property type="match status" value="1"/>
</dbReference>
<evidence type="ECO:0000313" key="9">
    <source>
        <dbReference type="EMBL" id="KAF0694954.1"/>
    </source>
</evidence>
<keyword evidence="3" id="KW-0445">Lipid transport</keyword>
<evidence type="ECO:0000256" key="5">
    <source>
        <dbReference type="ARBA" id="ARBA00023136"/>
    </source>
</evidence>
<keyword evidence="2" id="KW-0813">Transport</keyword>
<dbReference type="PROSITE" id="PS51847">
    <property type="entry name" value="SMP"/>
    <property type="match status" value="1"/>
</dbReference>
<feature type="compositionally biased region" description="Basic and acidic residues" evidence="6">
    <location>
        <begin position="80"/>
        <end position="91"/>
    </location>
</feature>
<gene>
    <name evidence="10" type="primary">Aste57867_14177</name>
    <name evidence="9" type="ORF">As57867_014126</name>
    <name evidence="10" type="ORF">ASTE57867_14177</name>
</gene>
<keyword evidence="4" id="KW-0446">Lipid-binding</keyword>
<keyword evidence="7" id="KW-1133">Transmembrane helix</keyword>
<feature type="region of interest" description="Disordered" evidence="6">
    <location>
        <begin position="258"/>
        <end position="277"/>
    </location>
</feature>
<dbReference type="AlphaFoldDB" id="A0A485KZZ6"/>
<feature type="domain" description="SMP-LTD" evidence="8">
    <location>
        <begin position="518"/>
        <end position="705"/>
    </location>
</feature>
<sequence>MEDRRLRTVSMETMPRVVGDINESSTVTPAGGHEKKPSIDGFPSPKSVMSSPNVLASPSSTAKKDPFKFSKILNFKDEKKVTEDRSAEAAAKKPSPPTTAPSTDADIGGGAGGLTGVLSVHLRAMEKKRLFNAKTKFRVVAHVDKPTVELYTYVSSCSRQDKSAANVIPAYMLSLCKGSLVIEPKDGAFALTVHTWTKHTTIHYRVQTFVFQDDKPDRLREWTQCLTRAIAGAAQYDDGGNIFRTTLGLGDDVLHDETHDDGVDEASRLSDYSSDDDNDAVTRALRKLNPFSPTTNAQAKKPCKATSPTSLFSPRTSTHSAGSPTSGDSSGPRQLLQRAFQSARKDKQMPPTSLPPPLLPPLAPAVAPPHPHAASDDEVGHMPPPPVIAPTQSRWTSMSMPHLVERSSGLVLSLVLGWSNTSLVVPVALAGLYAQLSDGVGYGPLLAAFVAVHAMAACGLVSGVCMVAFVLLLLQHVDAKQTQRRQIRAAARALAAAEKANFAHSPLITLPSWIKFSDVERVEWLNTAIARGWPYIKVAIRNSVLYYVNPLLETNTPAMLTSMVLTGLDMGETAPSLGGVKCIPHDDALPPSGPVTEISFDAEVRFVAGESQLAELKLISHVGGAAARVRLKDAVISGTMRITLRPMATVWPAFRSVVARIASFVAFLTKGCSGISLSFIRLHTTIHDMIVDNLVWPKVLEVPFWDPALYPVEGVDDVPLSFQPSPPSSPAVSATVHATDDKKSIYGPGVVSLHVCTLVLRDMPPSLQLYAVFTLGQTHKTETRPVDDAGVCSLDEKYEFYWDSAASPVLHVQVWQHSDRPDRVMGTTSVDVGQLATKKDHAMKVELVEMGACLYLHVCRRLFSTVYPRGAVTAPKKCRTSHLIRAKGWRISVDTLVTPGLGLDVCVGMLFVTLDEVVWTQEDDQASFYGVFACEKQRMTSTTQPKAAAAARQEMFSFFIYGVDAATLTVDVFEKAKRNVQGESVGSISKSVLDLRKRLTTNQESFTETFLLQKPSNDGNKTPTVSVTLMFQWRQLMS</sequence>
<dbReference type="GO" id="GO:0005783">
    <property type="term" value="C:endoplasmic reticulum"/>
    <property type="evidence" value="ECO:0007669"/>
    <property type="project" value="TreeGrafter"/>
</dbReference>
<feature type="compositionally biased region" description="Pro residues" evidence="6">
    <location>
        <begin position="352"/>
        <end position="371"/>
    </location>
</feature>
<proteinExistence type="predicted"/>
<evidence type="ECO:0000256" key="4">
    <source>
        <dbReference type="ARBA" id="ARBA00023121"/>
    </source>
</evidence>
<evidence type="ECO:0000256" key="2">
    <source>
        <dbReference type="ARBA" id="ARBA00022448"/>
    </source>
</evidence>
<comment type="subcellular location">
    <subcellularLocation>
        <location evidence="1">Membrane</location>
    </subcellularLocation>
</comment>
<dbReference type="GO" id="GO:0016020">
    <property type="term" value="C:membrane"/>
    <property type="evidence" value="ECO:0007669"/>
    <property type="project" value="UniProtKB-SubCell"/>
</dbReference>
<evidence type="ECO:0000259" key="8">
    <source>
        <dbReference type="PROSITE" id="PS51847"/>
    </source>
</evidence>
<feature type="region of interest" description="Disordered" evidence="6">
    <location>
        <begin position="80"/>
        <end position="108"/>
    </location>
</feature>
<feature type="compositionally biased region" description="Polar residues" evidence="6">
    <location>
        <begin position="306"/>
        <end position="332"/>
    </location>
</feature>
<dbReference type="EMBL" id="VJMH01005528">
    <property type="protein sequence ID" value="KAF0694954.1"/>
    <property type="molecule type" value="Genomic_DNA"/>
</dbReference>
<dbReference type="Proteomes" id="UP000332933">
    <property type="component" value="Unassembled WGS sequence"/>
</dbReference>
<dbReference type="InterPro" id="IPR031468">
    <property type="entry name" value="SMP_LBD"/>
</dbReference>
<reference evidence="10 11" key="1">
    <citation type="submission" date="2019-03" db="EMBL/GenBank/DDBJ databases">
        <authorList>
            <person name="Gaulin E."/>
            <person name="Dumas B."/>
        </authorList>
    </citation>
    <scope>NUCLEOTIDE SEQUENCE [LARGE SCALE GENOMIC DNA]</scope>
    <source>
        <strain evidence="10">CBS 568.67</strain>
    </source>
</reference>
<reference evidence="9" key="2">
    <citation type="submission" date="2019-06" db="EMBL/GenBank/DDBJ databases">
        <title>Genomics analysis of Aphanomyces spp. identifies a new class of oomycete effector associated with host adaptation.</title>
        <authorList>
            <person name="Gaulin E."/>
        </authorList>
    </citation>
    <scope>NUCLEOTIDE SEQUENCE</scope>
    <source>
        <strain evidence="9">CBS 578.67</strain>
    </source>
</reference>
<dbReference type="Gene3D" id="2.60.40.150">
    <property type="entry name" value="C2 domain"/>
    <property type="match status" value="1"/>
</dbReference>
<name>A0A485KZZ6_9STRA</name>
<dbReference type="InterPro" id="IPR045050">
    <property type="entry name" value="Synaptotagmin_plant"/>
</dbReference>
<dbReference type="EMBL" id="CAADRA010005549">
    <property type="protein sequence ID" value="VFT91002.1"/>
    <property type="molecule type" value="Genomic_DNA"/>
</dbReference>
<protein>
    <submittedName>
        <fullName evidence="10">Aste57867_14177 protein</fullName>
    </submittedName>
</protein>
<organism evidence="10 11">
    <name type="scientific">Aphanomyces stellatus</name>
    <dbReference type="NCBI Taxonomy" id="120398"/>
    <lineage>
        <taxon>Eukaryota</taxon>
        <taxon>Sar</taxon>
        <taxon>Stramenopiles</taxon>
        <taxon>Oomycota</taxon>
        <taxon>Saprolegniomycetes</taxon>
        <taxon>Saprolegniales</taxon>
        <taxon>Verrucalvaceae</taxon>
        <taxon>Aphanomyces</taxon>
    </lineage>
</organism>
<accession>A0A485KZZ6</accession>
<keyword evidence="11" id="KW-1185">Reference proteome</keyword>
<evidence type="ECO:0000313" key="11">
    <source>
        <dbReference type="Proteomes" id="UP000332933"/>
    </source>
</evidence>
<feature type="region of interest" description="Disordered" evidence="6">
    <location>
        <begin position="1"/>
        <end position="64"/>
    </location>
</feature>
<feature type="region of interest" description="Disordered" evidence="6">
    <location>
        <begin position="287"/>
        <end position="383"/>
    </location>
</feature>
<keyword evidence="7" id="KW-0812">Transmembrane</keyword>
<dbReference type="PANTHER" id="PTHR10774">
    <property type="entry name" value="EXTENDED SYNAPTOTAGMIN-RELATED"/>
    <property type="match status" value="1"/>
</dbReference>
<feature type="transmembrane region" description="Helical" evidence="7">
    <location>
        <begin position="410"/>
        <end position="434"/>
    </location>
</feature>
<keyword evidence="5 7" id="KW-0472">Membrane</keyword>
<evidence type="ECO:0000256" key="6">
    <source>
        <dbReference type="SAM" id="MobiDB-lite"/>
    </source>
</evidence>
<dbReference type="GO" id="GO:0008289">
    <property type="term" value="F:lipid binding"/>
    <property type="evidence" value="ECO:0007669"/>
    <property type="project" value="UniProtKB-KW"/>
</dbReference>
<feature type="compositionally biased region" description="Polar residues" evidence="6">
    <location>
        <begin position="47"/>
        <end position="61"/>
    </location>
</feature>
<feature type="compositionally biased region" description="Basic and acidic residues" evidence="6">
    <location>
        <begin position="258"/>
        <end position="268"/>
    </location>
</feature>
<evidence type="ECO:0000313" key="10">
    <source>
        <dbReference type="EMBL" id="VFT91002.1"/>
    </source>
</evidence>
<dbReference type="CDD" id="cd00030">
    <property type="entry name" value="C2"/>
    <property type="match status" value="1"/>
</dbReference>
<dbReference type="OrthoDB" id="1029639at2759"/>
<evidence type="ECO:0000256" key="3">
    <source>
        <dbReference type="ARBA" id="ARBA00023055"/>
    </source>
</evidence>
<evidence type="ECO:0000256" key="1">
    <source>
        <dbReference type="ARBA" id="ARBA00004370"/>
    </source>
</evidence>
<feature type="transmembrane region" description="Helical" evidence="7">
    <location>
        <begin position="446"/>
        <end position="474"/>
    </location>
</feature>
<dbReference type="InterPro" id="IPR035892">
    <property type="entry name" value="C2_domain_sf"/>
</dbReference>